<dbReference type="AlphaFoldDB" id="A0A383URZ7"/>
<keyword evidence="1" id="KW-0732">Signal</keyword>
<reference evidence="2 3" key="1">
    <citation type="submission" date="2017-11" db="EMBL/GenBank/DDBJ databases">
        <authorList>
            <person name="Kracher B."/>
        </authorList>
    </citation>
    <scope>NUCLEOTIDE SEQUENCE [LARGE SCALE GENOMIC DNA]</scope>
    <source>
        <strain evidence="2 3">RACE1</strain>
    </source>
</reference>
<organism evidence="2 3">
    <name type="scientific">Blumeria hordei</name>
    <name type="common">Barley powdery mildew</name>
    <name type="synonym">Blumeria graminis f. sp. hordei</name>
    <dbReference type="NCBI Taxonomy" id="2867405"/>
    <lineage>
        <taxon>Eukaryota</taxon>
        <taxon>Fungi</taxon>
        <taxon>Dikarya</taxon>
        <taxon>Ascomycota</taxon>
        <taxon>Pezizomycotina</taxon>
        <taxon>Leotiomycetes</taxon>
        <taxon>Erysiphales</taxon>
        <taxon>Erysiphaceae</taxon>
        <taxon>Blumeria</taxon>
    </lineage>
</organism>
<sequence>MSLKALTLVVLAIVNTASAYWSHDNGASCFGNIYRPHHLQGTIREAMYDYNGNFRPIQDHSFRELKYTPRSDGVWYLLPLGTVYNGVHDTSDPTKNAIAVDSNYNLQMVLLVRQLAPTSGFLYKAHVTSCVKIGGDASDFQDVGYDEDDYNDDDEDED</sequence>
<dbReference type="VEuPathDB" id="FungiDB:BLGHR1_13328"/>
<name>A0A383URZ7_BLUHO</name>
<protein>
    <submittedName>
        <fullName evidence="2">Uncharacterized protein</fullName>
    </submittedName>
</protein>
<evidence type="ECO:0000313" key="3">
    <source>
        <dbReference type="Proteomes" id="UP000275772"/>
    </source>
</evidence>
<accession>A0A383URZ7</accession>
<feature type="chain" id="PRO_5016996098" evidence="1">
    <location>
        <begin position="20"/>
        <end position="158"/>
    </location>
</feature>
<feature type="signal peptide" evidence="1">
    <location>
        <begin position="1"/>
        <end position="19"/>
    </location>
</feature>
<proteinExistence type="predicted"/>
<evidence type="ECO:0000256" key="1">
    <source>
        <dbReference type="SAM" id="SignalP"/>
    </source>
</evidence>
<dbReference type="Proteomes" id="UP000275772">
    <property type="component" value="Unassembled WGS sequence"/>
</dbReference>
<gene>
    <name evidence="2" type="ORF">BLGHR1_13328</name>
</gene>
<dbReference type="EMBL" id="UNSH01000042">
    <property type="protein sequence ID" value="SZF02546.1"/>
    <property type="molecule type" value="Genomic_DNA"/>
</dbReference>
<evidence type="ECO:0000313" key="2">
    <source>
        <dbReference type="EMBL" id="SZF02546.1"/>
    </source>
</evidence>